<evidence type="ECO:0000259" key="7">
    <source>
        <dbReference type="PROSITE" id="PS50157"/>
    </source>
</evidence>
<dbReference type="SMART" id="SM00451">
    <property type="entry name" value="ZnF_U1"/>
    <property type="match status" value="1"/>
</dbReference>
<name>A0A2J5HLH0_9EURO</name>
<feature type="domain" description="C2H2-type" evidence="7">
    <location>
        <begin position="310"/>
        <end position="339"/>
    </location>
</feature>
<evidence type="ECO:0000256" key="4">
    <source>
        <dbReference type="PROSITE-ProRule" id="PRU00042"/>
    </source>
</evidence>
<dbReference type="InterPro" id="IPR022755">
    <property type="entry name" value="Znf_C2H2_jaz"/>
</dbReference>
<dbReference type="SMART" id="SM00355">
    <property type="entry name" value="ZnF_C2H2"/>
    <property type="match status" value="2"/>
</dbReference>
<keyword evidence="2 4" id="KW-0863">Zinc-finger</keyword>
<protein>
    <submittedName>
        <fullName evidence="8">DnaJ-domain-containing protein</fullName>
    </submittedName>
</protein>
<dbReference type="PROSITE" id="PS00636">
    <property type="entry name" value="DNAJ_1"/>
    <property type="match status" value="1"/>
</dbReference>
<dbReference type="InterPro" id="IPR054076">
    <property type="entry name" value="ZUO1-like_ZHD"/>
</dbReference>
<evidence type="ECO:0000313" key="8">
    <source>
        <dbReference type="EMBL" id="PLN77992.1"/>
    </source>
</evidence>
<feature type="region of interest" description="Disordered" evidence="5">
    <location>
        <begin position="1"/>
        <end position="25"/>
    </location>
</feature>
<feature type="domain" description="C2H2-type" evidence="7">
    <location>
        <begin position="510"/>
        <end position="540"/>
    </location>
</feature>
<dbReference type="InterPro" id="IPR036869">
    <property type="entry name" value="J_dom_sf"/>
</dbReference>
<accession>A0A2J5HLH0</accession>
<feature type="compositionally biased region" description="Polar residues" evidence="5">
    <location>
        <begin position="1"/>
        <end position="13"/>
    </location>
</feature>
<dbReference type="PRINTS" id="PR00625">
    <property type="entry name" value="JDOMAIN"/>
</dbReference>
<dbReference type="PANTHER" id="PTHR44029">
    <property type="entry name" value="DNAJ HOMOLOG SUBFAMILY C MEMBER 21"/>
    <property type="match status" value="1"/>
</dbReference>
<reference evidence="9" key="1">
    <citation type="submission" date="2017-12" db="EMBL/GenBank/DDBJ databases">
        <authorList>
            <consortium name="DOE Joint Genome Institute"/>
            <person name="Mondo S.J."/>
            <person name="Kjaerbolling I."/>
            <person name="Vesth T.C."/>
            <person name="Frisvad J.C."/>
            <person name="Nybo J.L."/>
            <person name="Theobald S."/>
            <person name="Kuo A."/>
            <person name="Bowyer P."/>
            <person name="Matsuda Y."/>
            <person name="Lyhne E.K."/>
            <person name="Kogle M.E."/>
            <person name="Clum A."/>
            <person name="Lipzen A."/>
            <person name="Salamov A."/>
            <person name="Ngan C.Y."/>
            <person name="Daum C."/>
            <person name="Chiniquy J."/>
            <person name="Barry K."/>
            <person name="LaButti K."/>
            <person name="Haridas S."/>
            <person name="Simmons B.A."/>
            <person name="Magnuson J.K."/>
            <person name="Mortensen U.H."/>
            <person name="Larsen T.O."/>
            <person name="Grigoriev I.V."/>
            <person name="Baker S.E."/>
            <person name="Andersen M.R."/>
            <person name="Nordberg H.P."/>
            <person name="Cantor M.N."/>
            <person name="Hua S.X."/>
        </authorList>
    </citation>
    <scope>NUCLEOTIDE SEQUENCE [LARGE SCALE GENOMIC DNA]</scope>
    <source>
        <strain evidence="9">IBT 19404</strain>
    </source>
</reference>
<dbReference type="InterPro" id="IPR013087">
    <property type="entry name" value="Znf_C2H2_type"/>
</dbReference>
<feature type="compositionally biased region" description="Basic residues" evidence="5">
    <location>
        <begin position="488"/>
        <end position="499"/>
    </location>
</feature>
<keyword evidence="1" id="KW-0479">Metal-binding</keyword>
<dbReference type="EMBL" id="KZ559585">
    <property type="protein sequence ID" value="PLN77992.1"/>
    <property type="molecule type" value="Genomic_DNA"/>
</dbReference>
<dbReference type="InterPro" id="IPR051964">
    <property type="entry name" value="Chaperone_stress_response"/>
</dbReference>
<keyword evidence="3" id="KW-0862">Zinc</keyword>
<dbReference type="Pfam" id="PF00226">
    <property type="entry name" value="DnaJ"/>
    <property type="match status" value="1"/>
</dbReference>
<feature type="region of interest" description="Disordered" evidence="5">
    <location>
        <begin position="481"/>
        <end position="505"/>
    </location>
</feature>
<dbReference type="Proteomes" id="UP000235023">
    <property type="component" value="Unassembled WGS sequence"/>
</dbReference>
<dbReference type="PROSITE" id="PS50157">
    <property type="entry name" value="ZINC_FINGER_C2H2_2"/>
    <property type="match status" value="2"/>
</dbReference>
<dbReference type="InterPro" id="IPR003604">
    <property type="entry name" value="Matrin/U1-like-C_Znf_C2H2"/>
</dbReference>
<gene>
    <name evidence="8" type="ORF">BDW42DRAFT_187724</name>
</gene>
<evidence type="ECO:0000313" key="9">
    <source>
        <dbReference type="Proteomes" id="UP000235023"/>
    </source>
</evidence>
<dbReference type="GO" id="GO:0008270">
    <property type="term" value="F:zinc ion binding"/>
    <property type="evidence" value="ECO:0007669"/>
    <property type="project" value="UniProtKB-KW"/>
</dbReference>
<dbReference type="Pfam" id="PF12171">
    <property type="entry name" value="zf-C2H2_jaz"/>
    <property type="match status" value="1"/>
</dbReference>
<evidence type="ECO:0000256" key="1">
    <source>
        <dbReference type="ARBA" id="ARBA00022723"/>
    </source>
</evidence>
<keyword evidence="9" id="KW-1185">Reference proteome</keyword>
<evidence type="ECO:0000256" key="2">
    <source>
        <dbReference type="ARBA" id="ARBA00022771"/>
    </source>
</evidence>
<sequence>MGQSQSKNQQRGSSDGGPHENKTDYYELLHITPDASSEDIKKAYRKRALELHPDRNYGNVEESTKLFAEVQSAYEVLSDPQERMWYDSHSEAFLGTDGASATFHSTPATQTTSEDVMGLFSQFSPRMPFSDAEDGFYGGLRGVFSRLAQEEAMACHKDNVEHIRYPTFGSRDDDFDQVVRPFYVAWSNFSTRKSFAWKDAYRYSEAPDRRVRRLMEKENKRLREEGMREFNEAVRSLVAFVKKRDVRYKINAKDEAQRQETLRQAAAAQAARSRALNQSKLREHITQDWAKSGDFEEDVTTSTDEEKVHFECVVCHKNFKSRKQYEAHERSKKHAKAVKQLQWEMRAEDRQFALQDDFQDDFLQQQGESAVVKPIQSTTPEPQQAVPALSKCPSSSQEPNDLKPNAEGDDSFPFGNQDGANEITGTQSTELQCETPEMIPSSEEADYTTREAVERRLSPTHGPDMVDPMSEHFLDLGLESSPQPAVKQKGKAKQKRARKAQQAEKLSLGMRCKTCEAVFPSRTKLFSHIKESDHARAVHS</sequence>
<dbReference type="InterPro" id="IPR001623">
    <property type="entry name" value="DnaJ_domain"/>
</dbReference>
<dbReference type="CDD" id="cd06257">
    <property type="entry name" value="DnaJ"/>
    <property type="match status" value="1"/>
</dbReference>
<dbReference type="OrthoDB" id="5894at2759"/>
<feature type="compositionally biased region" description="Polar residues" evidence="5">
    <location>
        <begin position="423"/>
        <end position="432"/>
    </location>
</feature>
<evidence type="ECO:0000256" key="5">
    <source>
        <dbReference type="SAM" id="MobiDB-lite"/>
    </source>
</evidence>
<dbReference type="GO" id="GO:0003676">
    <property type="term" value="F:nucleic acid binding"/>
    <property type="evidence" value="ECO:0007669"/>
    <property type="project" value="InterPro"/>
</dbReference>
<dbReference type="SMART" id="SM00271">
    <property type="entry name" value="DnaJ"/>
    <property type="match status" value="1"/>
</dbReference>
<proteinExistence type="predicted"/>
<dbReference type="PROSITE" id="PS50076">
    <property type="entry name" value="DNAJ_2"/>
    <property type="match status" value="1"/>
</dbReference>
<dbReference type="Gene3D" id="3.30.160.60">
    <property type="entry name" value="Classic Zinc Finger"/>
    <property type="match status" value="1"/>
</dbReference>
<feature type="domain" description="J" evidence="6">
    <location>
        <begin position="24"/>
        <end position="90"/>
    </location>
</feature>
<dbReference type="SUPFAM" id="SSF46565">
    <property type="entry name" value="Chaperone J-domain"/>
    <property type="match status" value="1"/>
</dbReference>
<dbReference type="GO" id="GO:0005737">
    <property type="term" value="C:cytoplasm"/>
    <property type="evidence" value="ECO:0007669"/>
    <property type="project" value="TreeGrafter"/>
</dbReference>
<dbReference type="PROSITE" id="PS00028">
    <property type="entry name" value="ZINC_FINGER_C2H2_1"/>
    <property type="match status" value="2"/>
</dbReference>
<dbReference type="AlphaFoldDB" id="A0A2J5HLH0"/>
<organism evidence="8 9">
    <name type="scientific">Aspergillus taichungensis</name>
    <dbReference type="NCBI Taxonomy" id="482145"/>
    <lineage>
        <taxon>Eukaryota</taxon>
        <taxon>Fungi</taxon>
        <taxon>Dikarya</taxon>
        <taxon>Ascomycota</taxon>
        <taxon>Pezizomycotina</taxon>
        <taxon>Eurotiomycetes</taxon>
        <taxon>Eurotiomycetidae</taxon>
        <taxon>Eurotiales</taxon>
        <taxon>Aspergillaceae</taxon>
        <taxon>Aspergillus</taxon>
        <taxon>Aspergillus subgen. Circumdati</taxon>
    </lineage>
</organism>
<evidence type="ECO:0000259" key="6">
    <source>
        <dbReference type="PROSITE" id="PS50076"/>
    </source>
</evidence>
<feature type="region of interest" description="Disordered" evidence="5">
    <location>
        <begin position="370"/>
        <end position="433"/>
    </location>
</feature>
<dbReference type="InterPro" id="IPR036236">
    <property type="entry name" value="Znf_C2H2_sf"/>
</dbReference>
<dbReference type="Pfam" id="PF21884">
    <property type="entry name" value="ZUO1-like_ZHD"/>
    <property type="match status" value="1"/>
</dbReference>
<dbReference type="Gene3D" id="1.10.287.110">
    <property type="entry name" value="DnaJ domain"/>
    <property type="match status" value="1"/>
</dbReference>
<dbReference type="PANTHER" id="PTHR44029:SF1">
    <property type="entry name" value="DNAJ HOMOLOG SUBFAMILY C MEMBER 21"/>
    <property type="match status" value="1"/>
</dbReference>
<evidence type="ECO:0000256" key="3">
    <source>
        <dbReference type="ARBA" id="ARBA00022833"/>
    </source>
</evidence>
<dbReference type="SUPFAM" id="SSF57667">
    <property type="entry name" value="beta-beta-alpha zinc fingers"/>
    <property type="match status" value="1"/>
</dbReference>
<dbReference type="InterPro" id="IPR018253">
    <property type="entry name" value="DnaJ_domain_CS"/>
</dbReference>